<gene>
    <name evidence="1" type="ORF">DXA63_08065</name>
</gene>
<protein>
    <submittedName>
        <fullName evidence="1">DUF1810 family protein</fullName>
    </submittedName>
</protein>
<dbReference type="SUPFAM" id="SSF140736">
    <property type="entry name" value="Rv1873-like"/>
    <property type="match status" value="1"/>
</dbReference>
<comment type="caution">
    <text evidence="1">The sequence shown here is derived from an EMBL/GenBank/DDBJ whole genome shotgun (WGS) entry which is preliminary data.</text>
</comment>
<dbReference type="RefSeq" id="WP_119229323.1">
    <property type="nucleotide sequence ID" value="NZ_WBJP01000038.1"/>
</dbReference>
<evidence type="ECO:0000313" key="1">
    <source>
        <dbReference type="EMBL" id="RGX95109.1"/>
    </source>
</evidence>
<sequence>MTKVVFGREIVPFDTEEEWEKFWERESGRPSRHIRAQDSWNTYNTALQEIKNGKKETHWMWFIFPQMASLGKSFKSKYYGFNRIIDANAYLCHPITGNRLIECTEAFLNQPNSAYEVFGNDVIKFRSCMLLFDARCDNKDNPFRKVLIREHWLF</sequence>
<reference evidence="1 2" key="1">
    <citation type="submission" date="2018-08" db="EMBL/GenBank/DDBJ databases">
        <title>A genome reference for cultivated species of the human gut microbiota.</title>
        <authorList>
            <person name="Zou Y."/>
            <person name="Xue W."/>
            <person name="Luo G."/>
        </authorList>
    </citation>
    <scope>NUCLEOTIDE SEQUENCE [LARGE SCALE GENOMIC DNA]</scope>
    <source>
        <strain evidence="1 2">OF03-3</strain>
    </source>
</reference>
<dbReference type="Gene3D" id="1.25.40.380">
    <property type="entry name" value="Protein of unknown function DUF1810"/>
    <property type="match status" value="1"/>
</dbReference>
<dbReference type="AlphaFoldDB" id="A0AA92UM51"/>
<name>A0AA92UM51_9BACT</name>
<accession>A0AA92UM51</accession>
<dbReference type="InterPro" id="IPR036287">
    <property type="entry name" value="Rv1873-like_sf"/>
</dbReference>
<dbReference type="EMBL" id="QSCI01000029">
    <property type="protein sequence ID" value="RGX95109.1"/>
    <property type="molecule type" value="Genomic_DNA"/>
</dbReference>
<dbReference type="InterPro" id="IPR014937">
    <property type="entry name" value="DUF1810"/>
</dbReference>
<dbReference type="Proteomes" id="UP000285604">
    <property type="component" value="Unassembled WGS sequence"/>
</dbReference>
<dbReference type="Pfam" id="PF08837">
    <property type="entry name" value="DUF1810"/>
    <property type="match status" value="1"/>
</dbReference>
<organism evidence="1 2">
    <name type="scientific">Segatella copri</name>
    <dbReference type="NCBI Taxonomy" id="165179"/>
    <lineage>
        <taxon>Bacteria</taxon>
        <taxon>Pseudomonadati</taxon>
        <taxon>Bacteroidota</taxon>
        <taxon>Bacteroidia</taxon>
        <taxon>Bacteroidales</taxon>
        <taxon>Prevotellaceae</taxon>
        <taxon>Segatella</taxon>
    </lineage>
</organism>
<proteinExistence type="predicted"/>
<evidence type="ECO:0000313" key="2">
    <source>
        <dbReference type="Proteomes" id="UP000285604"/>
    </source>
</evidence>